<dbReference type="Proteomes" id="UP000247702">
    <property type="component" value="Unassembled WGS sequence"/>
</dbReference>
<sequence length="105" mass="12132">MPTPYYYGFKTSDVGQCLYKICDDNVQLRNFLGADNEDDIKAIFSDQKNHSLHEFIDRDEPLCPVIDFNLPVKILNIITPKLLDKKAKNLLCNTFKNTCLEIFSK</sequence>
<proteinExistence type="predicted"/>
<evidence type="ECO:0000313" key="2">
    <source>
        <dbReference type="EMBL" id="GES94528.1"/>
    </source>
</evidence>
<gene>
    <name evidence="2" type="ORF">RCL2_002126500</name>
    <name evidence="1" type="ORF">RclHR1_02290025</name>
</gene>
<dbReference type="OrthoDB" id="2399448at2759"/>
<comment type="caution">
    <text evidence="1">The sequence shown here is derived from an EMBL/GenBank/DDBJ whole genome shotgun (WGS) entry which is preliminary data.</text>
</comment>
<evidence type="ECO:0000313" key="1">
    <source>
        <dbReference type="EMBL" id="GBB94099.1"/>
    </source>
</evidence>
<keyword evidence="3" id="KW-1185">Reference proteome</keyword>
<dbReference type="Proteomes" id="UP000615446">
    <property type="component" value="Unassembled WGS sequence"/>
</dbReference>
<protein>
    <submittedName>
        <fullName evidence="1">Uncharacterized protein</fullName>
    </submittedName>
</protein>
<dbReference type="AlphaFoldDB" id="A0A2Z6R8M6"/>
<reference evidence="2" key="2">
    <citation type="submission" date="2019-10" db="EMBL/GenBank/DDBJ databases">
        <title>Conservation and host-specific expression of non-tandemly repeated heterogenous ribosome RNA gene in arbuscular mycorrhizal fungi.</title>
        <authorList>
            <person name="Maeda T."/>
            <person name="Kobayashi Y."/>
            <person name="Nakagawa T."/>
            <person name="Ezawa T."/>
            <person name="Yamaguchi K."/>
            <person name="Bino T."/>
            <person name="Nishimoto Y."/>
            <person name="Shigenobu S."/>
            <person name="Kawaguchi M."/>
        </authorList>
    </citation>
    <scope>NUCLEOTIDE SEQUENCE</scope>
    <source>
        <strain evidence="2">HR1</strain>
    </source>
</reference>
<reference evidence="1 3" key="1">
    <citation type="submission" date="2017-11" db="EMBL/GenBank/DDBJ databases">
        <title>The genome of Rhizophagus clarus HR1 reveals common genetic basis of auxotrophy among arbuscular mycorrhizal fungi.</title>
        <authorList>
            <person name="Kobayashi Y."/>
        </authorList>
    </citation>
    <scope>NUCLEOTIDE SEQUENCE [LARGE SCALE GENOMIC DNA]</scope>
    <source>
        <strain evidence="1 3">HR1</strain>
    </source>
</reference>
<dbReference type="EMBL" id="BLAL01000236">
    <property type="protein sequence ID" value="GES94528.1"/>
    <property type="molecule type" value="Genomic_DNA"/>
</dbReference>
<organism evidence="1 3">
    <name type="scientific">Rhizophagus clarus</name>
    <dbReference type="NCBI Taxonomy" id="94130"/>
    <lineage>
        <taxon>Eukaryota</taxon>
        <taxon>Fungi</taxon>
        <taxon>Fungi incertae sedis</taxon>
        <taxon>Mucoromycota</taxon>
        <taxon>Glomeromycotina</taxon>
        <taxon>Glomeromycetes</taxon>
        <taxon>Glomerales</taxon>
        <taxon>Glomeraceae</taxon>
        <taxon>Rhizophagus</taxon>
    </lineage>
</organism>
<name>A0A2Z6R8M6_9GLOM</name>
<dbReference type="EMBL" id="BEXD01001435">
    <property type="protein sequence ID" value="GBB94099.1"/>
    <property type="molecule type" value="Genomic_DNA"/>
</dbReference>
<evidence type="ECO:0000313" key="3">
    <source>
        <dbReference type="Proteomes" id="UP000247702"/>
    </source>
</evidence>
<accession>A0A2Z6R8M6</accession>